<gene>
    <name evidence="2" type="ORF">KIK155_LOCUS27845</name>
    <name evidence="3" type="ORF">TOA249_LOCUS8161</name>
</gene>
<dbReference type="EMBL" id="CAJNYV010005038">
    <property type="protein sequence ID" value="CAF3718815.1"/>
    <property type="molecule type" value="Genomic_DNA"/>
</dbReference>
<evidence type="ECO:0000256" key="1">
    <source>
        <dbReference type="ARBA" id="ARBA00022737"/>
    </source>
</evidence>
<sequence>MTGLKYVRFRDCVRINQGKMTELLNTILLSLSSTQSSISEPSSSVHQQQVPLPTVLTMPVPDVISAQPKTIGSPPRPFKEWRSSGEDIPVWFAYNHLSTQLRDLFDFQTGEEMLLYAQLLLKDYDKHMNIYSKVFSQKYQGNELSPHEFNRFALVLKHLLEENHALISANEEKPAEVISDLLSSSITPETARKLPEVMLSKFTCSERILLPDKQYPANLKLKERIRVSAEFSFVEFRHSQLNDEDMCLIADELRRNVHWKSLNVAENPIGDVGASHLARALQNNTILTDLVLDYSNISDIGVHVLASVLPMNNSLWSLSLSSNQITDSGMIVLADALKANVSLRNVSLQNNKITDRSIDAIDHLLMDKKTLFVINITGNGFSDVQKIQDIAKKSNVRIFP</sequence>
<evidence type="ECO:0000313" key="2">
    <source>
        <dbReference type="EMBL" id="CAF3718815.1"/>
    </source>
</evidence>
<evidence type="ECO:0000313" key="3">
    <source>
        <dbReference type="EMBL" id="CAF4564551.1"/>
    </source>
</evidence>
<dbReference type="SUPFAM" id="SSF52047">
    <property type="entry name" value="RNI-like"/>
    <property type="match status" value="1"/>
</dbReference>
<dbReference type="Gene3D" id="3.80.10.10">
    <property type="entry name" value="Ribonuclease Inhibitor"/>
    <property type="match status" value="2"/>
</dbReference>
<dbReference type="PANTHER" id="PTHR24111:SF0">
    <property type="entry name" value="LEUCINE-RICH REPEAT-CONTAINING PROTEIN"/>
    <property type="match status" value="1"/>
</dbReference>
<dbReference type="AlphaFoldDB" id="A0A820ZFR2"/>
<dbReference type="SMART" id="SM00368">
    <property type="entry name" value="LRR_RI"/>
    <property type="match status" value="4"/>
</dbReference>
<evidence type="ECO:0000313" key="4">
    <source>
        <dbReference type="Proteomes" id="UP000663838"/>
    </source>
</evidence>
<dbReference type="Proteomes" id="UP000663838">
    <property type="component" value="Unassembled WGS sequence"/>
</dbReference>
<name>A0A820ZFR2_9BILA</name>
<organism evidence="3 4">
    <name type="scientific">Rotaria socialis</name>
    <dbReference type="NCBI Taxonomy" id="392032"/>
    <lineage>
        <taxon>Eukaryota</taxon>
        <taxon>Metazoa</taxon>
        <taxon>Spiralia</taxon>
        <taxon>Gnathifera</taxon>
        <taxon>Rotifera</taxon>
        <taxon>Eurotatoria</taxon>
        <taxon>Bdelloidea</taxon>
        <taxon>Philodinida</taxon>
        <taxon>Philodinidae</taxon>
        <taxon>Rotaria</taxon>
    </lineage>
</organism>
<dbReference type="Proteomes" id="UP000663865">
    <property type="component" value="Unassembled WGS sequence"/>
</dbReference>
<dbReference type="InterPro" id="IPR001611">
    <property type="entry name" value="Leu-rich_rpt"/>
</dbReference>
<comment type="caution">
    <text evidence="3">The sequence shown here is derived from an EMBL/GenBank/DDBJ whole genome shotgun (WGS) entry which is preliminary data.</text>
</comment>
<keyword evidence="1" id="KW-0677">Repeat</keyword>
<dbReference type="InterPro" id="IPR032675">
    <property type="entry name" value="LRR_dom_sf"/>
</dbReference>
<reference evidence="3" key="1">
    <citation type="submission" date="2021-02" db="EMBL/GenBank/DDBJ databases">
        <authorList>
            <person name="Nowell W R."/>
        </authorList>
    </citation>
    <scope>NUCLEOTIDE SEQUENCE</scope>
</reference>
<dbReference type="PANTHER" id="PTHR24111">
    <property type="entry name" value="LEUCINE-RICH REPEAT-CONTAINING PROTEIN 34"/>
    <property type="match status" value="1"/>
</dbReference>
<dbReference type="EMBL" id="CAJOBS010000382">
    <property type="protein sequence ID" value="CAF4564551.1"/>
    <property type="molecule type" value="Genomic_DNA"/>
</dbReference>
<accession>A0A820ZFR2</accession>
<dbReference type="InterPro" id="IPR052201">
    <property type="entry name" value="LRR-containing_regulator"/>
</dbReference>
<dbReference type="Pfam" id="PF13516">
    <property type="entry name" value="LRR_6"/>
    <property type="match status" value="2"/>
</dbReference>
<protein>
    <submittedName>
        <fullName evidence="3">Uncharacterized protein</fullName>
    </submittedName>
</protein>
<proteinExistence type="predicted"/>